<evidence type="ECO:0000313" key="5">
    <source>
        <dbReference type="Proteomes" id="UP000251120"/>
    </source>
</evidence>
<dbReference type="EMBL" id="CP043424">
    <property type="protein sequence ID" value="QIW11732.1"/>
    <property type="molecule type" value="Genomic_DNA"/>
</dbReference>
<dbReference type="OrthoDB" id="5604697at2"/>
<evidence type="ECO:0000256" key="2">
    <source>
        <dbReference type="SAM" id="SignalP"/>
    </source>
</evidence>
<sequence length="112" mass="12210">MTMKKTYQLILLAATCMILLASCGKSKQEIALQNLEQEQTNYSQDAKSEQLESETAKTNASNLDKESKESSSEAKYDEDKADVLEAKATQNLSKAASLNSEIDKAKVAAGEE</sequence>
<dbReference type="AlphaFoldDB" id="A0A2Z4XX95"/>
<accession>A0A2Z4XX95</accession>
<dbReference type="KEGG" id="fad:CDH04_03315"/>
<reference evidence="3 5" key="1">
    <citation type="submission" date="2017-06" db="EMBL/GenBank/DDBJ databases">
        <title>Complete genome of Francisella adeliensis.</title>
        <authorList>
            <person name="Vallesi A."/>
            <person name="Sjodin A."/>
        </authorList>
    </citation>
    <scope>NUCLEOTIDE SEQUENCE [LARGE SCALE GENOMIC DNA]</scope>
    <source>
        <strain evidence="3 5">FDC440</strain>
    </source>
</reference>
<reference evidence="4 6" key="2">
    <citation type="submission" date="2019-08" db="EMBL/GenBank/DDBJ databases">
        <title>Complete genome sequences of Francisella adeliensis (FSC1325 and FSC1326).</title>
        <authorList>
            <person name="Ohrman C."/>
            <person name="Uneklint I."/>
            <person name="Vallesi A."/>
            <person name="Karlsson L."/>
            <person name="Sjodin A."/>
        </authorList>
    </citation>
    <scope>NUCLEOTIDE SEQUENCE [LARGE SCALE GENOMIC DNA]</scope>
    <source>
        <strain evidence="4 6">FSC1325</strain>
    </source>
</reference>
<protein>
    <recommendedName>
        <fullName evidence="7">Lipoprotein</fullName>
    </recommendedName>
</protein>
<evidence type="ECO:0000313" key="3">
    <source>
        <dbReference type="EMBL" id="AXA33501.1"/>
    </source>
</evidence>
<keyword evidence="6" id="KW-1185">Reference proteome</keyword>
<organism evidence="3 5">
    <name type="scientific">Francisella adeliensis</name>
    <dbReference type="NCBI Taxonomy" id="2007306"/>
    <lineage>
        <taxon>Bacteria</taxon>
        <taxon>Pseudomonadati</taxon>
        <taxon>Pseudomonadota</taxon>
        <taxon>Gammaproteobacteria</taxon>
        <taxon>Thiotrichales</taxon>
        <taxon>Francisellaceae</taxon>
        <taxon>Francisella</taxon>
    </lineage>
</organism>
<evidence type="ECO:0000313" key="4">
    <source>
        <dbReference type="EMBL" id="QIW11732.1"/>
    </source>
</evidence>
<gene>
    <name evidence="3" type="ORF">CDH04_03315</name>
    <name evidence="4" type="ORF">FZC43_03315</name>
</gene>
<feature type="signal peptide" evidence="2">
    <location>
        <begin position="1"/>
        <end position="21"/>
    </location>
</feature>
<evidence type="ECO:0000256" key="1">
    <source>
        <dbReference type="SAM" id="MobiDB-lite"/>
    </source>
</evidence>
<evidence type="ECO:0000313" key="6">
    <source>
        <dbReference type="Proteomes" id="UP000681131"/>
    </source>
</evidence>
<dbReference type="EMBL" id="CP021781">
    <property type="protein sequence ID" value="AXA33501.1"/>
    <property type="molecule type" value="Genomic_DNA"/>
</dbReference>
<proteinExistence type="predicted"/>
<dbReference type="Proteomes" id="UP000681131">
    <property type="component" value="Chromosome"/>
</dbReference>
<evidence type="ECO:0008006" key="7">
    <source>
        <dbReference type="Google" id="ProtNLM"/>
    </source>
</evidence>
<feature type="compositionally biased region" description="Basic and acidic residues" evidence="1">
    <location>
        <begin position="63"/>
        <end position="79"/>
    </location>
</feature>
<feature type="chain" id="PRO_5016236276" description="Lipoprotein" evidence="2">
    <location>
        <begin position="22"/>
        <end position="112"/>
    </location>
</feature>
<name>A0A2Z4XX95_9GAMM</name>
<feature type="region of interest" description="Disordered" evidence="1">
    <location>
        <begin position="38"/>
        <end position="79"/>
    </location>
</feature>
<keyword evidence="2" id="KW-0732">Signal</keyword>
<dbReference type="Proteomes" id="UP000251120">
    <property type="component" value="Chromosome"/>
</dbReference>
<dbReference type="PROSITE" id="PS51257">
    <property type="entry name" value="PROKAR_LIPOPROTEIN"/>
    <property type="match status" value="1"/>
</dbReference>